<evidence type="ECO:0000313" key="2">
    <source>
        <dbReference type="EMBL" id="CAF4910328.1"/>
    </source>
</evidence>
<protein>
    <submittedName>
        <fullName evidence="1">Uncharacterized protein</fullName>
    </submittedName>
</protein>
<dbReference type="EMBL" id="CAJOBI010176655">
    <property type="protein sequence ID" value="CAF4910328.1"/>
    <property type="molecule type" value="Genomic_DNA"/>
</dbReference>
<accession>A0A8S3BDN2</accession>
<name>A0A8S3BDN2_9BILA</name>
<dbReference type="Proteomes" id="UP000676336">
    <property type="component" value="Unassembled WGS sequence"/>
</dbReference>
<dbReference type="AlphaFoldDB" id="A0A8S3BDN2"/>
<reference evidence="1" key="1">
    <citation type="submission" date="2021-02" db="EMBL/GenBank/DDBJ databases">
        <authorList>
            <person name="Nowell W R."/>
        </authorList>
    </citation>
    <scope>NUCLEOTIDE SEQUENCE</scope>
</reference>
<evidence type="ECO:0000313" key="1">
    <source>
        <dbReference type="EMBL" id="CAF4809980.1"/>
    </source>
</evidence>
<dbReference type="Proteomes" id="UP000681967">
    <property type="component" value="Unassembled WGS sequence"/>
</dbReference>
<sequence>MQQFKEGINGKIVKNQEVDIPDIEIIIRNQKIETVDSFPYLGCWVCRDQQPDKEIESRLTKSATAFNMLRNVI</sequence>
<comment type="caution">
    <text evidence="1">The sequence shown here is derived from an EMBL/GenBank/DDBJ whole genome shotgun (WGS) entry which is preliminary data.</text>
</comment>
<proteinExistence type="predicted"/>
<gene>
    <name evidence="1" type="ORF">BYL167_LOCUS48525</name>
    <name evidence="2" type="ORF">SMN809_LOCUS52203</name>
</gene>
<dbReference type="EMBL" id="CAJOBH010142034">
    <property type="protein sequence ID" value="CAF4809980.1"/>
    <property type="molecule type" value="Genomic_DNA"/>
</dbReference>
<feature type="non-terminal residue" evidence="1">
    <location>
        <position position="73"/>
    </location>
</feature>
<evidence type="ECO:0000313" key="3">
    <source>
        <dbReference type="Proteomes" id="UP000681967"/>
    </source>
</evidence>
<organism evidence="1 3">
    <name type="scientific">Rotaria magnacalcarata</name>
    <dbReference type="NCBI Taxonomy" id="392030"/>
    <lineage>
        <taxon>Eukaryota</taxon>
        <taxon>Metazoa</taxon>
        <taxon>Spiralia</taxon>
        <taxon>Gnathifera</taxon>
        <taxon>Rotifera</taxon>
        <taxon>Eurotatoria</taxon>
        <taxon>Bdelloidea</taxon>
        <taxon>Philodinida</taxon>
        <taxon>Philodinidae</taxon>
        <taxon>Rotaria</taxon>
    </lineage>
</organism>